<dbReference type="InterPro" id="IPR011009">
    <property type="entry name" value="Kinase-like_dom_sf"/>
</dbReference>
<reference evidence="3" key="1">
    <citation type="submission" date="2017-02" db="EMBL/GenBank/DDBJ databases">
        <authorList>
            <person name="Daims H."/>
        </authorList>
    </citation>
    <scope>NUCLEOTIDE SEQUENCE [LARGE SCALE GENOMIC DNA]</scope>
</reference>
<accession>A0A1R4HEE5</accession>
<dbReference type="GO" id="GO:0016740">
    <property type="term" value="F:transferase activity"/>
    <property type="evidence" value="ECO:0007669"/>
    <property type="project" value="UniProtKB-KW"/>
</dbReference>
<dbReference type="RefSeq" id="WP_087147868.1">
    <property type="nucleotide sequence ID" value="NZ_FUKJ01000350.1"/>
</dbReference>
<protein>
    <submittedName>
        <fullName evidence="2">Putative aminoglycoside phosphotransferase</fullName>
    </submittedName>
</protein>
<evidence type="ECO:0000259" key="1">
    <source>
        <dbReference type="Pfam" id="PF01636"/>
    </source>
</evidence>
<dbReference type="SUPFAM" id="SSF56112">
    <property type="entry name" value="Protein kinase-like (PK-like)"/>
    <property type="match status" value="1"/>
</dbReference>
<keyword evidence="3" id="KW-1185">Reference proteome</keyword>
<feature type="domain" description="Aminoglycoside phosphotransferase" evidence="1">
    <location>
        <begin position="225"/>
        <end position="389"/>
    </location>
</feature>
<evidence type="ECO:0000313" key="3">
    <source>
        <dbReference type="Proteomes" id="UP000195442"/>
    </source>
</evidence>
<proteinExistence type="predicted"/>
<evidence type="ECO:0000313" key="2">
    <source>
        <dbReference type="EMBL" id="SJM94615.1"/>
    </source>
</evidence>
<dbReference type="Gene3D" id="3.90.1200.10">
    <property type="match status" value="1"/>
</dbReference>
<dbReference type="AlphaFoldDB" id="A0A1R4HEE5"/>
<name>A0A1R4HEE5_9GAMM</name>
<sequence>MSEPSQEFAVFMDTAKMKALFQQALPDCLSGSWTLTDCQIQHPRYKTYLNPKSRDKSFLALAYHLKGINELTHKEDDRIFYVKAYLGTRSYTEYLKACYAADSSHQDTVLHLAKYGMVGWFFPCDPVLPWLPKVLEPTHIRRYFSEFLLPQHHSPSCVIKDIALSIVNYRPEIRCTYRYAIKRLSGNTQTIYGKTFADERGAEIHRRIANLYQCSLGNTDNFVMAQPLCYDATLRTIWLEGLHGHAFLDRLTDYNAESFMIRLARHLVDFQSIPLTGLDILSEDEQLAEIQKKAMKLKMAFPYLAKHIEALVTDLCQQKSTHPLIVHRLSHGDFHIQQLLLLDDNRMALFDFDELAMANPLVDVANFCADLYSFNFTKHFTEKLINRLFTAYKIASETDISDAHFTWHIRVQLLTRAYRAYIQQKPDHEQLISQFLKAAELGYVTQQAGSSYG</sequence>
<dbReference type="InterPro" id="IPR002575">
    <property type="entry name" value="Aminoglycoside_PTrfase"/>
</dbReference>
<dbReference type="Pfam" id="PF01636">
    <property type="entry name" value="APH"/>
    <property type="match status" value="1"/>
</dbReference>
<keyword evidence="2" id="KW-0808">Transferase</keyword>
<organism evidence="2 3">
    <name type="scientific">Crenothrix polyspora</name>
    <dbReference type="NCBI Taxonomy" id="360316"/>
    <lineage>
        <taxon>Bacteria</taxon>
        <taxon>Pseudomonadati</taxon>
        <taxon>Pseudomonadota</taxon>
        <taxon>Gammaproteobacteria</taxon>
        <taxon>Methylococcales</taxon>
        <taxon>Crenotrichaceae</taxon>
        <taxon>Crenothrix</taxon>
    </lineage>
</organism>
<dbReference type="EMBL" id="FUKJ01000350">
    <property type="protein sequence ID" value="SJM94615.1"/>
    <property type="molecule type" value="Genomic_DNA"/>
</dbReference>
<dbReference type="OrthoDB" id="3806873at2"/>
<dbReference type="Proteomes" id="UP000195442">
    <property type="component" value="Unassembled WGS sequence"/>
</dbReference>
<gene>
    <name evidence="2" type="ORF">CRENPOLYSF2_4130004</name>
</gene>